<protein>
    <submittedName>
        <fullName evidence="2">Uncharacterized protein</fullName>
    </submittedName>
</protein>
<feature type="region of interest" description="Disordered" evidence="1">
    <location>
        <begin position="1"/>
        <end position="76"/>
    </location>
</feature>
<organism evidence="2 3">
    <name type="scientific">Streptomyces xiamenensis</name>
    <dbReference type="NCBI Taxonomy" id="408015"/>
    <lineage>
        <taxon>Bacteria</taxon>
        <taxon>Bacillati</taxon>
        <taxon>Actinomycetota</taxon>
        <taxon>Actinomycetes</taxon>
        <taxon>Kitasatosporales</taxon>
        <taxon>Streptomycetaceae</taxon>
        <taxon>Streptomyces</taxon>
    </lineage>
</organism>
<dbReference type="HOGENOM" id="CLU_2653100_0_0_11"/>
<dbReference type="AlphaFoldDB" id="A0A0F7FY20"/>
<proteinExistence type="predicted"/>
<name>A0A0F7FY20_9ACTN</name>
<keyword evidence="3" id="KW-1185">Reference proteome</keyword>
<accession>A0A0F7FY20</accession>
<evidence type="ECO:0000313" key="3">
    <source>
        <dbReference type="Proteomes" id="UP000034034"/>
    </source>
</evidence>
<dbReference type="EMBL" id="CP009922">
    <property type="protein sequence ID" value="AKG45620.1"/>
    <property type="molecule type" value="Genomic_DNA"/>
</dbReference>
<dbReference type="KEGG" id="sxi:SXIM_42360"/>
<sequence>MVLTIPMTLSNPRGGSGWPIRSRCEQGSEVGSVGVKQFGRPRRSGPAPPSRSPKRRASPCVSEFSPRAVTALASTP</sequence>
<evidence type="ECO:0000256" key="1">
    <source>
        <dbReference type="SAM" id="MobiDB-lite"/>
    </source>
</evidence>
<dbReference type="Proteomes" id="UP000034034">
    <property type="component" value="Chromosome"/>
</dbReference>
<gene>
    <name evidence="2" type="ORF">SXIM_42360</name>
</gene>
<dbReference type="PATRIC" id="fig|408015.6.peg.4290"/>
<dbReference type="STRING" id="408015.SXIM_42360"/>
<evidence type="ECO:0000313" key="2">
    <source>
        <dbReference type="EMBL" id="AKG45620.1"/>
    </source>
</evidence>
<reference evidence="2" key="1">
    <citation type="submission" date="2019-08" db="EMBL/GenBank/DDBJ databases">
        <title>Complete genome sequence of a mangrove-derived Streptomyces xiamenensis.</title>
        <authorList>
            <person name="Xu J."/>
        </authorList>
    </citation>
    <scope>NUCLEOTIDE SEQUENCE</scope>
    <source>
        <strain evidence="2">318</strain>
    </source>
</reference>